<keyword evidence="2" id="KW-1185">Reference proteome</keyword>
<evidence type="ECO:0000313" key="1">
    <source>
        <dbReference type="EMBL" id="UQK58928.1"/>
    </source>
</evidence>
<accession>A0A9E7IU77</accession>
<gene>
    <name evidence="1" type="ORF">M1R53_06720</name>
</gene>
<proteinExistence type="predicted"/>
<name>A0A9E7IU77_9FIRM</name>
<evidence type="ECO:0000313" key="2">
    <source>
        <dbReference type="Proteomes" id="UP000831151"/>
    </source>
</evidence>
<dbReference type="EMBL" id="CP096649">
    <property type="protein sequence ID" value="UQK58928.1"/>
    <property type="molecule type" value="Genomic_DNA"/>
</dbReference>
<organism evidence="1 2">
    <name type="scientific">Fenollaria massiliensis</name>
    <dbReference type="NCBI Taxonomy" id="938288"/>
    <lineage>
        <taxon>Bacteria</taxon>
        <taxon>Bacillati</taxon>
        <taxon>Bacillota</taxon>
        <taxon>Clostridia</taxon>
        <taxon>Eubacteriales</taxon>
        <taxon>Fenollaria</taxon>
    </lineage>
</organism>
<dbReference type="Proteomes" id="UP000831151">
    <property type="component" value="Chromosome"/>
</dbReference>
<protein>
    <submittedName>
        <fullName evidence="1">DUF3841 domain-containing protein</fullName>
    </submittedName>
</protein>
<reference evidence="1" key="1">
    <citation type="submission" date="2022-04" db="EMBL/GenBank/DDBJ databases">
        <title>Complete genome sequences of Ezakiella coagulans and Fenollaria massiliensis.</title>
        <authorList>
            <person name="France M.T."/>
            <person name="Clifford J."/>
            <person name="Narina S."/>
            <person name="Rutt L."/>
            <person name="Ravel J."/>
        </authorList>
    </citation>
    <scope>NUCLEOTIDE SEQUENCE</scope>
    <source>
        <strain evidence="1">C0061C2</strain>
    </source>
</reference>
<dbReference type="Pfam" id="PF12952">
    <property type="entry name" value="DUF3841"/>
    <property type="match status" value="1"/>
</dbReference>
<dbReference type="KEGG" id="fms:M1R53_06720"/>
<dbReference type="AlphaFoldDB" id="A0A9E7IU77"/>
<dbReference type="RefSeq" id="WP_249242468.1">
    <property type="nucleotide sequence ID" value="NZ_CP096649.1"/>
</dbReference>
<dbReference type="InterPro" id="IPR024211">
    <property type="entry name" value="DUF3841"/>
</dbReference>
<sequence length="206" mass="24812">MEYVNLYTRQHENSLYELKNKGIIQNKRLYVSLHMRDISDFFLEKYDYFVKMASKRVPKPDDISYPIWCSVSKGNCLKPIEKEVVYAITVPKDEVIYFDGAKWDLVLNNQYVPLDEDDAKRFEKELNARGIDHSFNIFDRKYDEMYDDIRDTIVASWERIFEITDRSEFVVQANLWQIKEEWIKHIIYPGDDFFEIVGDMEETWKN</sequence>